<dbReference type="Proteomes" id="UP000320722">
    <property type="component" value="Chromosome"/>
</dbReference>
<dbReference type="AlphaFoldDB" id="A0A517W9K0"/>
<name>A0A517W9K0_9PLAN</name>
<proteinExistence type="predicted"/>
<evidence type="ECO:0000313" key="1">
    <source>
        <dbReference type="EMBL" id="QDU01928.1"/>
    </source>
</evidence>
<reference evidence="1 2" key="1">
    <citation type="submission" date="2019-02" db="EMBL/GenBank/DDBJ databases">
        <title>Deep-cultivation of Planctomycetes and their phenomic and genomic characterization uncovers novel biology.</title>
        <authorList>
            <person name="Wiegand S."/>
            <person name="Jogler M."/>
            <person name="Boedeker C."/>
            <person name="Pinto D."/>
            <person name="Vollmers J."/>
            <person name="Rivas-Marin E."/>
            <person name="Kohn T."/>
            <person name="Peeters S.H."/>
            <person name="Heuer A."/>
            <person name="Rast P."/>
            <person name="Oberbeckmann S."/>
            <person name="Bunk B."/>
            <person name="Jeske O."/>
            <person name="Meyerdierks A."/>
            <person name="Storesund J.E."/>
            <person name="Kallscheuer N."/>
            <person name="Luecker S."/>
            <person name="Lage O.M."/>
            <person name="Pohl T."/>
            <person name="Merkel B.J."/>
            <person name="Hornburger P."/>
            <person name="Mueller R.-W."/>
            <person name="Bruemmer F."/>
            <person name="Labrenz M."/>
            <person name="Spormann A.M."/>
            <person name="Op den Camp H."/>
            <person name="Overmann J."/>
            <person name="Amann R."/>
            <person name="Jetten M.S.M."/>
            <person name="Mascher T."/>
            <person name="Medema M.H."/>
            <person name="Devos D.P."/>
            <person name="Kaster A.-K."/>
            <person name="Ovreas L."/>
            <person name="Rohde M."/>
            <person name="Galperin M.Y."/>
            <person name="Jogler C."/>
        </authorList>
    </citation>
    <scope>NUCLEOTIDE SEQUENCE [LARGE SCALE GENOMIC DNA]</scope>
    <source>
        <strain evidence="1 2">V6</strain>
    </source>
</reference>
<gene>
    <name evidence="1" type="ORF">V6x_16110</name>
</gene>
<protein>
    <submittedName>
        <fullName evidence="1">Uncharacterized protein</fullName>
    </submittedName>
</protein>
<accession>A0A517W9K0</accession>
<evidence type="ECO:0000313" key="2">
    <source>
        <dbReference type="Proteomes" id="UP000320722"/>
    </source>
</evidence>
<sequence length="31" mass="3528">MNEQVEVERIVELTEELLDCQHTGEDQGLLG</sequence>
<dbReference type="EMBL" id="CP036347">
    <property type="protein sequence ID" value="QDU01928.1"/>
    <property type="molecule type" value="Genomic_DNA"/>
</dbReference>
<organism evidence="1 2">
    <name type="scientific">Gimesia chilikensis</name>
    <dbReference type="NCBI Taxonomy" id="2605989"/>
    <lineage>
        <taxon>Bacteria</taxon>
        <taxon>Pseudomonadati</taxon>
        <taxon>Planctomycetota</taxon>
        <taxon>Planctomycetia</taxon>
        <taxon>Planctomycetales</taxon>
        <taxon>Planctomycetaceae</taxon>
        <taxon>Gimesia</taxon>
    </lineage>
</organism>